<dbReference type="SUPFAM" id="SSF109604">
    <property type="entry name" value="HD-domain/PDEase-like"/>
    <property type="match status" value="1"/>
</dbReference>
<evidence type="ECO:0000259" key="1">
    <source>
        <dbReference type="SMART" id="SM00471"/>
    </source>
</evidence>
<dbReference type="Pfam" id="PF01966">
    <property type="entry name" value="HD"/>
    <property type="match status" value="1"/>
</dbReference>
<dbReference type="PANTHER" id="PTHR40202:SF1">
    <property type="entry name" value="HD DOMAIN-CONTAINING PROTEIN"/>
    <property type="match status" value="1"/>
</dbReference>
<dbReference type="InterPro" id="IPR006675">
    <property type="entry name" value="HDIG_dom"/>
</dbReference>
<evidence type="ECO:0000313" key="3">
    <source>
        <dbReference type="Proteomes" id="UP000037460"/>
    </source>
</evidence>
<dbReference type="InterPro" id="IPR006674">
    <property type="entry name" value="HD_domain"/>
</dbReference>
<dbReference type="InterPro" id="IPR052567">
    <property type="entry name" value="OP_Dioxygenase"/>
</dbReference>
<dbReference type="SMART" id="SM00471">
    <property type="entry name" value="HDc"/>
    <property type="match status" value="1"/>
</dbReference>
<dbReference type="AlphaFoldDB" id="A0A0M0JW92"/>
<dbReference type="NCBIfam" id="TIGR00277">
    <property type="entry name" value="HDIG"/>
    <property type="match status" value="1"/>
</dbReference>
<sequence length="476" mass="51681">MFIGKYRRLLNPLSLAHRRTRASAAMAAGSARAVPTAVASRVDLGLVEHIAETSLARIFSIYEKHGDADYIGEPVSTTEHSVQAFLVAREACESAEAQVACLLHDIGHLCGFEAGFEPAMDGCGTVDHEGVGARFLGALGFPESVAYLVHQHVNAKRYRCAREPDYYLQLSDASKTTLRHQGGPFTEAECLAVEAEPLWPTVLRMRTYDEAAKRTPPTNLLITAFRDELKAVLLKGIAERLESGAAGGGGGTAAAGRGGERYPMSAYAHSYVLSDEQRRAWAKDGSLALRGILPVEVAARLSAMADDLTSLPTGHSAESGEHPWMVHHERSAHDGAVRICRVENFCYHKPAWAELCFGIVQDCVSQAFGEPAVLFKDKVNYKGPGGGGFLLHQVEAAMVFEPVLAVPGDMVLFDSYLPHRSAPNHTNTWRRSAYLTFNARSQGDLHAAYYAKKKRLMREGKAGSISITKDFAGDVV</sequence>
<dbReference type="OrthoDB" id="445007at2759"/>
<dbReference type="Gene3D" id="1.10.3210.10">
    <property type="entry name" value="Hypothetical protein af1432"/>
    <property type="match status" value="1"/>
</dbReference>
<dbReference type="Gene3D" id="2.60.120.620">
    <property type="entry name" value="q2cbj1_9rhob like domain"/>
    <property type="match status" value="2"/>
</dbReference>
<dbReference type="Pfam" id="PF05721">
    <property type="entry name" value="PhyH"/>
    <property type="match status" value="1"/>
</dbReference>
<dbReference type="EMBL" id="JWZX01002202">
    <property type="protein sequence ID" value="KOO30562.1"/>
    <property type="molecule type" value="Genomic_DNA"/>
</dbReference>
<proteinExistence type="predicted"/>
<protein>
    <submittedName>
        <fullName evidence="2">Phosphonate degradation operons associated hdig domain protein</fullName>
    </submittedName>
</protein>
<comment type="caution">
    <text evidence="2">The sequence shown here is derived from an EMBL/GenBank/DDBJ whole genome shotgun (WGS) entry which is preliminary data.</text>
</comment>
<reference evidence="3" key="1">
    <citation type="journal article" date="2015" name="PLoS Genet.">
        <title>Genome Sequence and Transcriptome Analyses of Chrysochromulina tobin: Metabolic Tools for Enhanced Algal Fitness in the Prominent Order Prymnesiales (Haptophyceae).</title>
        <authorList>
            <person name="Hovde B.T."/>
            <person name="Deodato C.R."/>
            <person name="Hunsperger H.M."/>
            <person name="Ryken S.A."/>
            <person name="Yost W."/>
            <person name="Jha R.K."/>
            <person name="Patterson J."/>
            <person name="Monnat R.J. Jr."/>
            <person name="Barlow S.B."/>
            <person name="Starkenburg S.R."/>
            <person name="Cattolico R.A."/>
        </authorList>
    </citation>
    <scope>NUCLEOTIDE SEQUENCE</scope>
    <source>
        <strain evidence="3">CCMP291</strain>
    </source>
</reference>
<accession>A0A0M0JW92</accession>
<dbReference type="PANTHER" id="PTHR40202">
    <property type="match status" value="1"/>
</dbReference>
<feature type="domain" description="HD/PDEase" evidence="1">
    <location>
        <begin position="73"/>
        <end position="320"/>
    </location>
</feature>
<dbReference type="SUPFAM" id="SSF51197">
    <property type="entry name" value="Clavaminate synthase-like"/>
    <property type="match status" value="1"/>
</dbReference>
<name>A0A0M0JW92_9EUKA</name>
<dbReference type="InterPro" id="IPR008775">
    <property type="entry name" value="Phytyl_CoA_dOase-like"/>
</dbReference>
<evidence type="ECO:0000313" key="2">
    <source>
        <dbReference type="EMBL" id="KOO30562.1"/>
    </source>
</evidence>
<dbReference type="InterPro" id="IPR003607">
    <property type="entry name" value="HD/PDEase_dom"/>
</dbReference>
<organism evidence="2 3">
    <name type="scientific">Chrysochromulina tobinii</name>
    <dbReference type="NCBI Taxonomy" id="1460289"/>
    <lineage>
        <taxon>Eukaryota</taxon>
        <taxon>Haptista</taxon>
        <taxon>Haptophyta</taxon>
        <taxon>Prymnesiophyceae</taxon>
        <taxon>Prymnesiales</taxon>
        <taxon>Chrysochromulinaceae</taxon>
        <taxon>Chrysochromulina</taxon>
    </lineage>
</organism>
<dbReference type="Proteomes" id="UP000037460">
    <property type="component" value="Unassembled WGS sequence"/>
</dbReference>
<gene>
    <name evidence="2" type="ORF">Ctob_003292</name>
</gene>
<keyword evidence="3" id="KW-1185">Reference proteome</keyword>